<evidence type="ECO:0000313" key="1">
    <source>
        <dbReference type="EMBL" id="CAI3618382.1"/>
    </source>
</evidence>
<comment type="caution">
    <text evidence="2">The sequence shown here is derived from an EMBL/GenBank/DDBJ whole genome shotgun (WGS) entry which is preliminary data.</text>
</comment>
<dbReference type="GO" id="GO:0003723">
    <property type="term" value="F:RNA binding"/>
    <property type="evidence" value="ECO:0007669"/>
    <property type="project" value="UniProtKB-KW"/>
</dbReference>
<reference evidence="2 3" key="1">
    <citation type="submission" date="2017-10" db="EMBL/GenBank/DDBJ databases">
        <title>Effective Description of Clostridium neonatale sp. nov. linked to necrotizing enterocolitis in neonates and a clarification of species assignable to the genus Clostridium (Prazmowski 1880) emend. Lawson and Rainey 2016.</title>
        <authorList>
            <person name="Bernard K."/>
            <person name="Burdz T."/>
            <person name="Wiebe D."/>
            <person name="Balcewich B."/>
            <person name="Alfa M."/>
            <person name="Bernier A.-M."/>
        </authorList>
    </citation>
    <scope>NUCLEOTIDE SEQUENCE [LARGE SCALE GENOMIC DNA]</scope>
    <source>
        <strain evidence="2 3">LCDC99A005</strain>
    </source>
</reference>
<gene>
    <name evidence="1" type="ORF">CNEO2_30014</name>
    <name evidence="2" type="ORF">CQ394_12460</name>
</gene>
<dbReference type="EMBL" id="CAMTCP010000237">
    <property type="protein sequence ID" value="CAI3618382.1"/>
    <property type="molecule type" value="Genomic_DNA"/>
</dbReference>
<dbReference type="GO" id="GO:0032259">
    <property type="term" value="P:methylation"/>
    <property type="evidence" value="ECO:0007669"/>
    <property type="project" value="UniProtKB-KW"/>
</dbReference>
<evidence type="ECO:0000313" key="3">
    <source>
        <dbReference type="Proteomes" id="UP000220840"/>
    </source>
</evidence>
<accession>A0A2A7ML90</accession>
<organism evidence="2 3">
    <name type="scientific">Clostridium neonatale</name>
    <dbReference type="NCBI Taxonomy" id="137838"/>
    <lineage>
        <taxon>Bacteria</taxon>
        <taxon>Bacillati</taxon>
        <taxon>Bacillota</taxon>
        <taxon>Clostridia</taxon>
        <taxon>Eubacteriales</taxon>
        <taxon>Clostridiaceae</taxon>
        <taxon>Clostridium</taxon>
    </lineage>
</organism>
<dbReference type="AlphaFoldDB" id="A0A2A7ML90"/>
<name>A0A2A7ML90_9CLOT</name>
<dbReference type="Proteomes" id="UP000220840">
    <property type="component" value="Unassembled WGS sequence"/>
</dbReference>
<keyword evidence="3" id="KW-1185">Reference proteome</keyword>
<dbReference type="Gene3D" id="3.40.50.150">
    <property type="entry name" value="Vaccinia Virus protein VP39"/>
    <property type="match status" value="1"/>
</dbReference>
<dbReference type="GeneID" id="68878966"/>
<evidence type="ECO:0008006" key="4">
    <source>
        <dbReference type="Google" id="ProtNLM"/>
    </source>
</evidence>
<dbReference type="GO" id="GO:0008168">
    <property type="term" value="F:methyltransferase activity"/>
    <property type="evidence" value="ECO:0007669"/>
    <property type="project" value="UniProtKB-KW"/>
</dbReference>
<proteinExistence type="predicted"/>
<evidence type="ECO:0000313" key="2">
    <source>
        <dbReference type="EMBL" id="PEG32464.1"/>
    </source>
</evidence>
<sequence length="248" mass="29424">MKPYNYEFIQEEMKKYNSIIDELKLEGCSVCKDEISFKEADGYMCKINQEEIFTRIKLFKDNEFIMEISPREIQGSYHSIKFAKGKVGVVGLGLGYAVQEIAKNSRVDEIIVYEISEEIIDVYNRHFKDNPKIRIINKDAYKAEREKFDFFFVDIYGYEITSKVVEDYKKFNALHEIEEYTFWGVEHFLLSCKYDDLLWIFIPEIWVEMSKKAYESMDMCGLMKSYKPLDDELATSILMEFKPILNEL</sequence>
<dbReference type="InterPro" id="IPR029063">
    <property type="entry name" value="SAM-dependent_MTases_sf"/>
</dbReference>
<dbReference type="Proteomes" id="UP001189143">
    <property type="component" value="Unassembled WGS sequence"/>
</dbReference>
<dbReference type="EMBL" id="PDCJ01000001">
    <property type="protein sequence ID" value="PEG32464.1"/>
    <property type="molecule type" value="Genomic_DNA"/>
</dbReference>
<reference evidence="1" key="2">
    <citation type="submission" date="2022-10" db="EMBL/GenBank/DDBJ databases">
        <authorList>
            <person name="Aires J."/>
            <person name="Mesa V."/>
        </authorList>
    </citation>
    <scope>NUCLEOTIDE SEQUENCE</scope>
    <source>
        <strain evidence="1">Clostridium neonatale JD116</strain>
    </source>
</reference>
<dbReference type="STRING" id="137838.GCA_001458595_03982"/>
<dbReference type="RefSeq" id="WP_058296607.1">
    <property type="nucleotide sequence ID" value="NZ_CAKJVD010000083.1"/>
</dbReference>
<dbReference type="OrthoDB" id="1935097at2"/>
<protein>
    <recommendedName>
        <fullName evidence="4">Spermidine synthase</fullName>
    </recommendedName>
</protein>
<dbReference type="SUPFAM" id="SSF53335">
    <property type="entry name" value="S-adenosyl-L-methionine-dependent methyltransferases"/>
    <property type="match status" value="1"/>
</dbReference>